<dbReference type="GO" id="GO:0005886">
    <property type="term" value="C:plasma membrane"/>
    <property type="evidence" value="ECO:0007669"/>
    <property type="project" value="TreeGrafter"/>
</dbReference>
<dbReference type="PANTHER" id="PTHR22754:SF32">
    <property type="entry name" value="DISCO-INTERACTING PROTEIN 2"/>
    <property type="match status" value="1"/>
</dbReference>
<sequence length="91" mass="9529">GGGGGGGAAFAVPGVDTDRLVVIAEVRESLPDIVGSIRATIVREHEIAVADLVLSAPGRLQKTSSGKMMRAVAKRHYLEGGFDVDREESRV</sequence>
<dbReference type="GO" id="GO:0016874">
    <property type="term" value="F:ligase activity"/>
    <property type="evidence" value="ECO:0007669"/>
    <property type="project" value="UniProtKB-KW"/>
</dbReference>
<comment type="similarity">
    <text evidence="1">Belongs to the ATP-dependent AMP-binding enzyme family.</text>
</comment>
<dbReference type="Proteomes" id="UP000005951">
    <property type="component" value="Unassembled WGS sequence"/>
</dbReference>
<gene>
    <name evidence="2" type="ORF">WSS_A33665</name>
</gene>
<accession>K8X9K5</accession>
<organism evidence="2 3">
    <name type="scientific">Rhodococcus opacus M213</name>
    <dbReference type="NCBI Taxonomy" id="1129896"/>
    <lineage>
        <taxon>Bacteria</taxon>
        <taxon>Bacillati</taxon>
        <taxon>Actinomycetota</taxon>
        <taxon>Actinomycetes</taxon>
        <taxon>Mycobacteriales</taxon>
        <taxon>Nocardiaceae</taxon>
        <taxon>Rhodococcus</taxon>
    </lineage>
</organism>
<dbReference type="GO" id="GO:0006633">
    <property type="term" value="P:fatty acid biosynthetic process"/>
    <property type="evidence" value="ECO:0007669"/>
    <property type="project" value="TreeGrafter"/>
</dbReference>
<reference evidence="2 3" key="1">
    <citation type="journal article" date="2013" name="Genome Announc.">
        <title>Draft Genome Sequence of Rhodococcus opacus Strain M213 Shows a Diverse Catabolic Potential.</title>
        <authorList>
            <person name="Pathak A."/>
            <person name="Green S.J."/>
            <person name="Ogram A."/>
            <person name="Chauhan A."/>
        </authorList>
    </citation>
    <scope>NUCLEOTIDE SEQUENCE [LARGE SCALE GENOMIC DNA]</scope>
    <source>
        <strain evidence="2 3">M213</strain>
    </source>
</reference>
<feature type="non-terminal residue" evidence="2">
    <location>
        <position position="1"/>
    </location>
</feature>
<keyword evidence="2" id="KW-0436">Ligase</keyword>
<dbReference type="Gene3D" id="3.30.300.30">
    <property type="match status" value="1"/>
</dbReference>
<dbReference type="AlphaFoldDB" id="K8X9K5"/>
<protein>
    <submittedName>
        <fullName evidence="2">AMP-dependent synthetase/ligase</fullName>
    </submittedName>
</protein>
<dbReference type="InterPro" id="IPR045851">
    <property type="entry name" value="AMP-bd_C_sf"/>
</dbReference>
<evidence type="ECO:0000313" key="3">
    <source>
        <dbReference type="Proteomes" id="UP000005951"/>
    </source>
</evidence>
<dbReference type="PANTHER" id="PTHR22754">
    <property type="entry name" value="DISCO-INTERACTING PROTEIN 2 DIP2 -RELATED"/>
    <property type="match status" value="1"/>
</dbReference>
<dbReference type="GO" id="GO:0070566">
    <property type="term" value="F:adenylyltransferase activity"/>
    <property type="evidence" value="ECO:0007669"/>
    <property type="project" value="TreeGrafter"/>
</dbReference>
<name>K8X9K5_RHOOP</name>
<dbReference type="EMBL" id="AJYC02000111">
    <property type="protein sequence ID" value="EKT78204.1"/>
    <property type="molecule type" value="Genomic_DNA"/>
</dbReference>
<proteinExistence type="inferred from homology"/>
<evidence type="ECO:0000256" key="1">
    <source>
        <dbReference type="ARBA" id="ARBA00006432"/>
    </source>
</evidence>
<evidence type="ECO:0000313" key="2">
    <source>
        <dbReference type="EMBL" id="EKT78204.1"/>
    </source>
</evidence>
<comment type="caution">
    <text evidence="2">The sequence shown here is derived from an EMBL/GenBank/DDBJ whole genome shotgun (WGS) entry which is preliminary data.</text>
</comment>